<dbReference type="EnsemblPlants" id="Pp3c21_10640V3.2">
    <property type="protein sequence ID" value="Pp3c21_10640V3.2"/>
    <property type="gene ID" value="Pp3c21_10640"/>
</dbReference>
<dbReference type="EnsemblPlants" id="Pp3c21_10640V3.1">
    <property type="protein sequence ID" value="Pp3c21_10640V3.1"/>
    <property type="gene ID" value="Pp3c21_10640"/>
</dbReference>
<name>A0A2K1IRI2_PHYPA</name>
<evidence type="ECO:0000313" key="8">
    <source>
        <dbReference type="EMBL" id="PNR31881.1"/>
    </source>
</evidence>
<feature type="transmembrane region" description="Helical" evidence="6">
    <location>
        <begin position="20"/>
        <end position="39"/>
    </location>
</feature>
<evidence type="ECO:0000256" key="1">
    <source>
        <dbReference type="ARBA" id="ARBA00004167"/>
    </source>
</evidence>
<dbReference type="GO" id="GO:0009269">
    <property type="term" value="P:response to desiccation"/>
    <property type="evidence" value="ECO:0007669"/>
    <property type="project" value="InterPro"/>
</dbReference>
<dbReference type="GO" id="GO:0016020">
    <property type="term" value="C:membrane"/>
    <property type="evidence" value="ECO:0007669"/>
    <property type="project" value="UniProtKB-SubCell"/>
</dbReference>
<dbReference type="PaxDb" id="3218-PP1S235_65V6.1"/>
<evidence type="ECO:0000256" key="2">
    <source>
        <dbReference type="ARBA" id="ARBA00022692"/>
    </source>
</evidence>
<dbReference type="GO" id="GO:0098542">
    <property type="term" value="P:defense response to other organism"/>
    <property type="evidence" value="ECO:0007669"/>
    <property type="project" value="InterPro"/>
</dbReference>
<dbReference type="AlphaFoldDB" id="A0A2K1IRI2"/>
<evidence type="ECO:0000256" key="4">
    <source>
        <dbReference type="ARBA" id="ARBA00023136"/>
    </source>
</evidence>
<evidence type="ECO:0000259" key="7">
    <source>
        <dbReference type="SMART" id="SM00769"/>
    </source>
</evidence>
<dbReference type="GeneID" id="112274594"/>
<dbReference type="InterPro" id="IPR044839">
    <property type="entry name" value="NDR1-like"/>
</dbReference>
<sequence length="226" mass="25025">MTVVDFSGRHRSGSVSKAAMALVGAVGAVGIGGAAYVLWQIRPKDPSFEVIHIELSGFKVRWMTESLIPYAVVDVAMKISIKVTNPNITPIKYTSTTMVMFYRGTKMGTADVEAGSQDARSDQVIEIPAKLDGLKITEHLKELFQDVRKREMVMSAVVTITGDAIVWKIRHNWEVRVNSDIKVDPIFLKVLDQDNRVEMELAAVPELESKEAEEGETHAQTAEHNS</sequence>
<dbReference type="SMART" id="SM00769">
    <property type="entry name" value="WHy"/>
    <property type="match status" value="1"/>
</dbReference>
<dbReference type="EMBL" id="ABEU02000021">
    <property type="protein sequence ID" value="PNR31881.1"/>
    <property type="molecule type" value="Genomic_DNA"/>
</dbReference>
<reference evidence="9" key="3">
    <citation type="submission" date="2020-12" db="UniProtKB">
        <authorList>
            <consortium name="EnsemblPlants"/>
        </authorList>
    </citation>
    <scope>IDENTIFICATION</scope>
</reference>
<dbReference type="Proteomes" id="UP000006727">
    <property type="component" value="Chromosome 21"/>
</dbReference>
<reference evidence="8 10" key="2">
    <citation type="journal article" date="2018" name="Plant J.">
        <title>The Physcomitrella patens chromosome-scale assembly reveals moss genome structure and evolution.</title>
        <authorList>
            <person name="Lang D."/>
            <person name="Ullrich K.K."/>
            <person name="Murat F."/>
            <person name="Fuchs J."/>
            <person name="Jenkins J."/>
            <person name="Haas F.B."/>
            <person name="Piednoel M."/>
            <person name="Gundlach H."/>
            <person name="Van Bel M."/>
            <person name="Meyberg R."/>
            <person name="Vives C."/>
            <person name="Morata J."/>
            <person name="Symeonidi A."/>
            <person name="Hiss M."/>
            <person name="Muchero W."/>
            <person name="Kamisugi Y."/>
            <person name="Saleh O."/>
            <person name="Blanc G."/>
            <person name="Decker E.L."/>
            <person name="van Gessel N."/>
            <person name="Grimwood J."/>
            <person name="Hayes R.D."/>
            <person name="Graham S.W."/>
            <person name="Gunter L.E."/>
            <person name="McDaniel S.F."/>
            <person name="Hoernstein S.N.W."/>
            <person name="Larsson A."/>
            <person name="Li F.W."/>
            <person name="Perroud P.F."/>
            <person name="Phillips J."/>
            <person name="Ranjan P."/>
            <person name="Rokshar D.S."/>
            <person name="Rothfels C.J."/>
            <person name="Schneider L."/>
            <person name="Shu S."/>
            <person name="Stevenson D.W."/>
            <person name="Thummler F."/>
            <person name="Tillich M."/>
            <person name="Villarreal Aguilar J.C."/>
            <person name="Widiez T."/>
            <person name="Wong G.K."/>
            <person name="Wymore A."/>
            <person name="Zhang Y."/>
            <person name="Zimmer A.D."/>
            <person name="Quatrano R.S."/>
            <person name="Mayer K.F.X."/>
            <person name="Goodstein D."/>
            <person name="Casacuberta J.M."/>
            <person name="Vandepoele K."/>
            <person name="Reski R."/>
            <person name="Cuming A.C."/>
            <person name="Tuskan G.A."/>
            <person name="Maumus F."/>
            <person name="Salse J."/>
            <person name="Schmutz J."/>
            <person name="Rensing S.A."/>
        </authorList>
    </citation>
    <scope>NUCLEOTIDE SEQUENCE [LARGE SCALE GENOMIC DNA]</scope>
    <source>
        <strain evidence="9 10">cv. Gransden 2004</strain>
    </source>
</reference>
<dbReference type="Gramene" id="Pp3c21_10640V3.2">
    <property type="protein sequence ID" value="Pp3c21_10640V3.2"/>
    <property type="gene ID" value="Pp3c21_10640"/>
</dbReference>
<accession>A0A2K1IRI2</accession>
<dbReference type="RefSeq" id="XP_024360030.1">
    <property type="nucleotide sequence ID" value="XM_024504262.2"/>
</dbReference>
<dbReference type="OrthoDB" id="654824at2759"/>
<dbReference type="Gramene" id="Pp3c21_10640V3.1">
    <property type="protein sequence ID" value="Pp3c21_10640V3.1"/>
    <property type="gene ID" value="Pp3c21_10640"/>
</dbReference>
<dbReference type="Pfam" id="PF03168">
    <property type="entry name" value="LEA_2"/>
    <property type="match status" value="1"/>
</dbReference>
<dbReference type="Gene3D" id="2.60.40.1820">
    <property type="match status" value="1"/>
</dbReference>
<organism evidence="8">
    <name type="scientific">Physcomitrium patens</name>
    <name type="common">Spreading-leaved earth moss</name>
    <name type="synonym">Physcomitrella patens</name>
    <dbReference type="NCBI Taxonomy" id="3218"/>
    <lineage>
        <taxon>Eukaryota</taxon>
        <taxon>Viridiplantae</taxon>
        <taxon>Streptophyta</taxon>
        <taxon>Embryophyta</taxon>
        <taxon>Bryophyta</taxon>
        <taxon>Bryophytina</taxon>
        <taxon>Bryopsida</taxon>
        <taxon>Funariidae</taxon>
        <taxon>Funariales</taxon>
        <taxon>Funariaceae</taxon>
        <taxon>Physcomitrium</taxon>
    </lineage>
</organism>
<dbReference type="PANTHER" id="PTHR31234:SF2">
    <property type="entry name" value="OS05G0199100 PROTEIN"/>
    <property type="match status" value="1"/>
</dbReference>
<keyword evidence="2 6" id="KW-0812">Transmembrane</keyword>
<evidence type="ECO:0000256" key="5">
    <source>
        <dbReference type="SAM" id="MobiDB-lite"/>
    </source>
</evidence>
<dbReference type="OMA" id="TSMSIFY"/>
<feature type="domain" description="Water stress and hypersensitive response" evidence="7">
    <location>
        <begin position="60"/>
        <end position="174"/>
    </location>
</feature>
<feature type="compositionally biased region" description="Basic and acidic residues" evidence="5">
    <location>
        <begin position="207"/>
        <end position="217"/>
    </location>
</feature>
<dbReference type="InterPro" id="IPR004864">
    <property type="entry name" value="LEA_2"/>
</dbReference>
<reference evidence="8 10" key="1">
    <citation type="journal article" date="2008" name="Science">
        <title>The Physcomitrella genome reveals evolutionary insights into the conquest of land by plants.</title>
        <authorList>
            <person name="Rensing S."/>
            <person name="Lang D."/>
            <person name="Zimmer A."/>
            <person name="Terry A."/>
            <person name="Salamov A."/>
            <person name="Shapiro H."/>
            <person name="Nishiyama T."/>
            <person name="Perroud P.-F."/>
            <person name="Lindquist E."/>
            <person name="Kamisugi Y."/>
            <person name="Tanahashi T."/>
            <person name="Sakakibara K."/>
            <person name="Fujita T."/>
            <person name="Oishi K."/>
            <person name="Shin-I T."/>
            <person name="Kuroki Y."/>
            <person name="Toyoda A."/>
            <person name="Suzuki Y."/>
            <person name="Hashimoto A."/>
            <person name="Yamaguchi K."/>
            <person name="Sugano A."/>
            <person name="Kohara Y."/>
            <person name="Fujiyama A."/>
            <person name="Anterola A."/>
            <person name="Aoki S."/>
            <person name="Ashton N."/>
            <person name="Barbazuk W.B."/>
            <person name="Barker E."/>
            <person name="Bennetzen J."/>
            <person name="Bezanilla M."/>
            <person name="Blankenship R."/>
            <person name="Cho S.H."/>
            <person name="Dutcher S."/>
            <person name="Estelle M."/>
            <person name="Fawcett J.A."/>
            <person name="Gundlach H."/>
            <person name="Hanada K."/>
            <person name="Heyl A."/>
            <person name="Hicks K.A."/>
            <person name="Hugh J."/>
            <person name="Lohr M."/>
            <person name="Mayer K."/>
            <person name="Melkozernov A."/>
            <person name="Murata T."/>
            <person name="Nelson D."/>
            <person name="Pils B."/>
            <person name="Prigge M."/>
            <person name="Reiss B."/>
            <person name="Renner T."/>
            <person name="Rombauts S."/>
            <person name="Rushton P."/>
            <person name="Sanderfoot A."/>
            <person name="Schween G."/>
            <person name="Shiu S.-H."/>
            <person name="Stueber K."/>
            <person name="Theodoulou F.L."/>
            <person name="Tu H."/>
            <person name="Van de Peer Y."/>
            <person name="Verrier P.J."/>
            <person name="Waters E."/>
            <person name="Wood A."/>
            <person name="Yang L."/>
            <person name="Cove D."/>
            <person name="Cuming A."/>
            <person name="Hasebe M."/>
            <person name="Lucas S."/>
            <person name="Mishler D.B."/>
            <person name="Reski R."/>
            <person name="Grigoriev I."/>
            <person name="Quatrano R.S."/>
            <person name="Boore J.L."/>
        </authorList>
    </citation>
    <scope>NUCLEOTIDE SEQUENCE [LARGE SCALE GENOMIC DNA]</scope>
    <source>
        <strain evidence="9 10">cv. Gransden 2004</strain>
    </source>
</reference>
<keyword evidence="3 6" id="KW-1133">Transmembrane helix</keyword>
<proteinExistence type="predicted"/>
<comment type="subcellular location">
    <subcellularLocation>
        <location evidence="1">Membrane</location>
        <topology evidence="1">Single-pass membrane protein</topology>
    </subcellularLocation>
</comment>
<evidence type="ECO:0000313" key="10">
    <source>
        <dbReference type="Proteomes" id="UP000006727"/>
    </source>
</evidence>
<keyword evidence="10" id="KW-1185">Reference proteome</keyword>
<evidence type="ECO:0000256" key="3">
    <source>
        <dbReference type="ARBA" id="ARBA00022989"/>
    </source>
</evidence>
<keyword evidence="4 6" id="KW-0472">Membrane</keyword>
<evidence type="ECO:0000256" key="6">
    <source>
        <dbReference type="SAM" id="Phobius"/>
    </source>
</evidence>
<dbReference type="SUPFAM" id="SSF117070">
    <property type="entry name" value="LEA14-like"/>
    <property type="match status" value="1"/>
</dbReference>
<feature type="region of interest" description="Disordered" evidence="5">
    <location>
        <begin position="205"/>
        <end position="226"/>
    </location>
</feature>
<gene>
    <name evidence="9" type="primary">LOC112274594</name>
    <name evidence="8" type="ORF">PHYPA_026004</name>
</gene>
<dbReference type="PANTHER" id="PTHR31234">
    <property type="entry name" value="LATE EMBRYOGENESIS ABUNDANT (LEA) HYDROXYPROLINE-RICH GLYCOPROTEIN FAMILY"/>
    <property type="match status" value="1"/>
</dbReference>
<evidence type="ECO:0000313" key="9">
    <source>
        <dbReference type="EnsemblPlants" id="Pp3c21_10640V3.1"/>
    </source>
</evidence>
<protein>
    <recommendedName>
        <fullName evidence="7">Water stress and hypersensitive response domain-containing protein</fullName>
    </recommendedName>
</protein>
<dbReference type="InterPro" id="IPR013990">
    <property type="entry name" value="WHy-dom"/>
</dbReference>